<keyword evidence="1" id="KW-0812">Transmembrane</keyword>
<gene>
    <name evidence="3" type="ORF">CR105_06225</name>
</gene>
<proteinExistence type="predicted"/>
<sequence>MNTFNIGPVSILGAHLMLLLSLVPAAAVGMVAGRRANVKVVPVLADMLLAGFAAGRLVFVVIWFEQYSKAPLTMLDIRDGGFHVPAAVGAALAFGTWRAVRQRALLQPLIGSVLAGALAWFMSGGPAMTQVQSGKSVPDVTLAALDGRAVRLPELVRGKPAVVNLWASWCPPCIREMPVLAAAQRRDVGVHYVFANQGESADKVQAFLRARGLQMENVLTDRLSATSRAVGSAGMPTTLFFDGRGQLVDAHLGPLSEASLAEKLAKIRISATAAGEP</sequence>
<dbReference type="RefSeq" id="WP_099787582.1">
    <property type="nucleotide sequence ID" value="NZ_JBHLYV010000029.1"/>
</dbReference>
<feature type="transmembrane region" description="Helical" evidence="1">
    <location>
        <begin position="43"/>
        <end position="64"/>
    </location>
</feature>
<accession>A0A2G8TI03</accession>
<dbReference type="SUPFAM" id="SSF52833">
    <property type="entry name" value="Thioredoxin-like"/>
    <property type="match status" value="1"/>
</dbReference>
<dbReference type="EMBL" id="PDOC01000003">
    <property type="protein sequence ID" value="PIL45672.1"/>
    <property type="molecule type" value="Genomic_DNA"/>
</dbReference>
<dbReference type="Pfam" id="PF08534">
    <property type="entry name" value="Redoxin"/>
    <property type="match status" value="1"/>
</dbReference>
<comment type="caution">
    <text evidence="3">The sequence shown here is derived from an EMBL/GenBank/DDBJ whole genome shotgun (WGS) entry which is preliminary data.</text>
</comment>
<dbReference type="Proteomes" id="UP000230390">
    <property type="component" value="Unassembled WGS sequence"/>
</dbReference>
<dbReference type="InterPro" id="IPR013740">
    <property type="entry name" value="Redoxin"/>
</dbReference>
<evidence type="ECO:0000256" key="1">
    <source>
        <dbReference type="SAM" id="Phobius"/>
    </source>
</evidence>
<dbReference type="InterPro" id="IPR036249">
    <property type="entry name" value="Thioredoxin-like_sf"/>
</dbReference>
<dbReference type="GO" id="GO:0016491">
    <property type="term" value="F:oxidoreductase activity"/>
    <property type="evidence" value="ECO:0007669"/>
    <property type="project" value="InterPro"/>
</dbReference>
<dbReference type="PROSITE" id="PS51352">
    <property type="entry name" value="THIOREDOXIN_2"/>
    <property type="match status" value="1"/>
</dbReference>
<feature type="domain" description="Thioredoxin" evidence="2">
    <location>
        <begin position="131"/>
        <end position="269"/>
    </location>
</feature>
<dbReference type="PANTHER" id="PTHR42852">
    <property type="entry name" value="THIOL:DISULFIDE INTERCHANGE PROTEIN DSBE"/>
    <property type="match status" value="1"/>
</dbReference>
<dbReference type="Gene3D" id="3.40.30.10">
    <property type="entry name" value="Glutaredoxin"/>
    <property type="match status" value="1"/>
</dbReference>
<dbReference type="InterPro" id="IPR013766">
    <property type="entry name" value="Thioredoxin_domain"/>
</dbReference>
<dbReference type="PANTHER" id="PTHR42852:SF18">
    <property type="entry name" value="CHROMOSOME UNDETERMINED SCAFFOLD_47, WHOLE GENOME SHOTGUN SEQUENCE"/>
    <property type="match status" value="1"/>
</dbReference>
<keyword evidence="4" id="KW-1185">Reference proteome</keyword>
<evidence type="ECO:0000313" key="4">
    <source>
        <dbReference type="Proteomes" id="UP000230390"/>
    </source>
</evidence>
<evidence type="ECO:0000259" key="2">
    <source>
        <dbReference type="PROSITE" id="PS51352"/>
    </source>
</evidence>
<dbReference type="AlphaFoldDB" id="A0A2G8TI03"/>
<dbReference type="InterPro" id="IPR050553">
    <property type="entry name" value="Thioredoxin_ResA/DsbE_sf"/>
</dbReference>
<keyword evidence="1" id="KW-1133">Transmembrane helix</keyword>
<evidence type="ECO:0000313" key="3">
    <source>
        <dbReference type="EMBL" id="PIL45672.1"/>
    </source>
</evidence>
<feature type="transmembrane region" description="Helical" evidence="1">
    <location>
        <begin position="80"/>
        <end position="97"/>
    </location>
</feature>
<dbReference type="OrthoDB" id="9811352at2"/>
<name>A0A2G8TI03_9BURK</name>
<organism evidence="3 4">
    <name type="scientific">Massilia eurypsychrophila</name>
    <dbReference type="NCBI Taxonomy" id="1485217"/>
    <lineage>
        <taxon>Bacteria</taxon>
        <taxon>Pseudomonadati</taxon>
        <taxon>Pseudomonadota</taxon>
        <taxon>Betaproteobacteria</taxon>
        <taxon>Burkholderiales</taxon>
        <taxon>Oxalobacteraceae</taxon>
        <taxon>Telluria group</taxon>
        <taxon>Massilia</taxon>
    </lineage>
</organism>
<feature type="transmembrane region" description="Helical" evidence="1">
    <location>
        <begin position="12"/>
        <end position="31"/>
    </location>
</feature>
<feature type="transmembrane region" description="Helical" evidence="1">
    <location>
        <begin position="104"/>
        <end position="122"/>
    </location>
</feature>
<keyword evidence="1" id="KW-0472">Membrane</keyword>
<protein>
    <submittedName>
        <fullName evidence="3">Thiol:disulfide interchange protein</fullName>
    </submittedName>
</protein>
<reference evidence="3 4" key="1">
    <citation type="submission" date="2017-10" db="EMBL/GenBank/DDBJ databases">
        <title>Massilia psychrophilum sp. nov., a novel purple-pigmented bacterium isolated from Tianshan glacier, Xinjiang Municipality, China.</title>
        <authorList>
            <person name="Wang H."/>
        </authorList>
    </citation>
    <scope>NUCLEOTIDE SEQUENCE [LARGE SCALE GENOMIC DNA]</scope>
    <source>
        <strain evidence="3 4">JCM 30074</strain>
    </source>
</reference>
<dbReference type="CDD" id="cd02966">
    <property type="entry name" value="TlpA_like_family"/>
    <property type="match status" value="1"/>
</dbReference>